<comment type="caution">
    <text evidence="1">The sequence shown here is derived from an EMBL/GenBank/DDBJ whole genome shotgun (WGS) entry which is preliminary data.</text>
</comment>
<keyword evidence="2" id="KW-1185">Reference proteome</keyword>
<name>A0A4C1TZT8_EUMVA</name>
<accession>A0A4C1TZT8</accession>
<dbReference type="EMBL" id="BGZK01000109">
    <property type="protein sequence ID" value="GBP19603.1"/>
    <property type="molecule type" value="Genomic_DNA"/>
</dbReference>
<evidence type="ECO:0000313" key="1">
    <source>
        <dbReference type="EMBL" id="GBP19603.1"/>
    </source>
</evidence>
<sequence>MLLNDDGLASAPRRIDAFALRIRNAQAANARRRRWRSVRASAVSGACEGLRFREVEIVKEYYGRNKMANHIRERPLGRGSRSGVISASARVHGELIVKPESLMHAGPAAIAAITVMRHRGPVALAPGVAAPPELRHVAPARYLSSDIRHDAAPELVVR</sequence>
<protein>
    <submittedName>
        <fullName evidence="1">Uncharacterized protein</fullName>
    </submittedName>
</protein>
<reference evidence="1 2" key="1">
    <citation type="journal article" date="2019" name="Commun. Biol.">
        <title>The bagworm genome reveals a unique fibroin gene that provides high tensile strength.</title>
        <authorList>
            <person name="Kono N."/>
            <person name="Nakamura H."/>
            <person name="Ohtoshi R."/>
            <person name="Tomita M."/>
            <person name="Numata K."/>
            <person name="Arakawa K."/>
        </authorList>
    </citation>
    <scope>NUCLEOTIDE SEQUENCE [LARGE SCALE GENOMIC DNA]</scope>
</reference>
<dbReference type="Proteomes" id="UP000299102">
    <property type="component" value="Unassembled WGS sequence"/>
</dbReference>
<organism evidence="1 2">
    <name type="scientific">Eumeta variegata</name>
    <name type="common">Bagworm moth</name>
    <name type="synonym">Eumeta japonica</name>
    <dbReference type="NCBI Taxonomy" id="151549"/>
    <lineage>
        <taxon>Eukaryota</taxon>
        <taxon>Metazoa</taxon>
        <taxon>Ecdysozoa</taxon>
        <taxon>Arthropoda</taxon>
        <taxon>Hexapoda</taxon>
        <taxon>Insecta</taxon>
        <taxon>Pterygota</taxon>
        <taxon>Neoptera</taxon>
        <taxon>Endopterygota</taxon>
        <taxon>Lepidoptera</taxon>
        <taxon>Glossata</taxon>
        <taxon>Ditrysia</taxon>
        <taxon>Tineoidea</taxon>
        <taxon>Psychidae</taxon>
        <taxon>Oiketicinae</taxon>
        <taxon>Eumeta</taxon>
    </lineage>
</organism>
<dbReference type="AlphaFoldDB" id="A0A4C1TZT8"/>
<gene>
    <name evidence="1" type="ORF">EVAR_102152_1</name>
</gene>
<proteinExistence type="predicted"/>
<evidence type="ECO:0000313" key="2">
    <source>
        <dbReference type="Proteomes" id="UP000299102"/>
    </source>
</evidence>